<accession>A0A4Y2DAZ4</accession>
<keyword evidence="10" id="KW-0547">Nucleotide-binding</keyword>
<evidence type="ECO:0000313" key="14">
    <source>
        <dbReference type="Proteomes" id="UP000499080"/>
    </source>
</evidence>
<proteinExistence type="inferred from homology"/>
<keyword evidence="4 12" id="KW-0812">Transmembrane</keyword>
<evidence type="ECO:0000256" key="12">
    <source>
        <dbReference type="SAM" id="Phobius"/>
    </source>
</evidence>
<dbReference type="GO" id="GO:0004931">
    <property type="term" value="F:extracellularly ATP-gated monoatomic cation channel activity"/>
    <property type="evidence" value="ECO:0007669"/>
    <property type="project" value="InterPro"/>
</dbReference>
<dbReference type="InterPro" id="IPR059116">
    <property type="entry name" value="P2X_receptor"/>
</dbReference>
<dbReference type="AlphaFoldDB" id="A0A4Y2DAZ4"/>
<feature type="disulfide bond" evidence="11">
    <location>
        <begin position="126"/>
        <end position="179"/>
    </location>
</feature>
<comment type="caution">
    <text evidence="13">The sequence shown here is derived from an EMBL/GenBank/DDBJ whole genome shotgun (WGS) entry which is preliminary data.</text>
</comment>
<dbReference type="GO" id="GO:0001614">
    <property type="term" value="F:purinergic nucleotide receptor activity"/>
    <property type="evidence" value="ECO:0007669"/>
    <property type="project" value="InterPro"/>
</dbReference>
<feature type="disulfide bond" evidence="11">
    <location>
        <begin position="234"/>
        <end position="244"/>
    </location>
</feature>
<evidence type="ECO:0000256" key="1">
    <source>
        <dbReference type="ARBA" id="ARBA00004308"/>
    </source>
</evidence>
<gene>
    <name evidence="13" type="primary">P2RX4_2</name>
    <name evidence="13" type="ORF">AVEN_228517_1</name>
</gene>
<dbReference type="GO" id="GO:0005524">
    <property type="term" value="F:ATP binding"/>
    <property type="evidence" value="ECO:0007669"/>
    <property type="project" value="UniProtKB-KW"/>
</dbReference>
<dbReference type="OrthoDB" id="494673at2759"/>
<feature type="disulfide bond" evidence="11">
    <location>
        <begin position="137"/>
        <end position="161"/>
    </location>
</feature>
<name>A0A4Y2DAZ4_ARAVE</name>
<dbReference type="NCBIfam" id="TIGR00863">
    <property type="entry name" value="P2X"/>
    <property type="match status" value="1"/>
</dbReference>
<dbReference type="EMBL" id="BGPR01000318">
    <property type="protein sequence ID" value="GBM12725.1"/>
    <property type="molecule type" value="Genomic_DNA"/>
</dbReference>
<evidence type="ECO:0000256" key="2">
    <source>
        <dbReference type="ARBA" id="ARBA00009848"/>
    </source>
</evidence>
<comment type="subcellular location">
    <subcellularLocation>
        <location evidence="1">Endomembrane system</location>
    </subcellularLocation>
</comment>
<feature type="transmembrane region" description="Helical" evidence="12">
    <location>
        <begin position="25"/>
        <end position="48"/>
    </location>
</feature>
<evidence type="ECO:0000256" key="6">
    <source>
        <dbReference type="ARBA" id="ARBA00023065"/>
    </source>
</evidence>
<dbReference type="PANTHER" id="PTHR10125:SF31">
    <property type="entry name" value="P2X RECEPTOR E"/>
    <property type="match status" value="1"/>
</dbReference>
<dbReference type="Proteomes" id="UP000499080">
    <property type="component" value="Unassembled WGS sequence"/>
</dbReference>
<reference evidence="13 14" key="1">
    <citation type="journal article" date="2019" name="Sci. Rep.">
        <title>Orb-weaving spider Araneus ventricosus genome elucidates the spidroin gene catalogue.</title>
        <authorList>
            <person name="Kono N."/>
            <person name="Nakamura H."/>
            <person name="Ohtoshi R."/>
            <person name="Moran D.A.P."/>
            <person name="Shinohara A."/>
            <person name="Yoshida Y."/>
            <person name="Fujiwara M."/>
            <person name="Mori M."/>
            <person name="Tomita M."/>
            <person name="Arakawa K."/>
        </authorList>
    </citation>
    <scope>NUCLEOTIDE SEQUENCE [LARGE SCALE GENOMIC DNA]</scope>
</reference>
<sequence length="425" mass="47767">MVNCTSIAESLFSYETPKIVQIKSILVGVISRLIQLIIIAYIIGYAIVYKKGYQEFSDVESSVTTKVKGIAFTNFSKDAFNPEILHPDWYRRVWDVADFVVPPSENGATFIATNVIITANQSLGTCPEDPSISGSRCNKTHNICVPGKALPGGNGVMTGQCVENDRDNSISTCEISAWCPTENDVLPLRNATALLKDSEDFTVLIKNFVDFPKFANAKRRNIKDTSDKDYLKNCLYDPQNSTDCPIFKLGDIVRWSGQKNYDDVASQGGVVSVVIKWECNLDFDKKYCFPTYEFNRLDDPNASLAPGWNFRYANYYADSRRTLYKMYGIRLTINVVGHAGKFRIVPLLQNIGAGLGLLALEVVICDVVVLYLVKKHNYYKSKKYEEVDPEDEPLIIVPKESEAGHETVIPVKRDAEDGYYQRLED</sequence>
<evidence type="ECO:0000256" key="9">
    <source>
        <dbReference type="ARBA" id="ARBA00023303"/>
    </source>
</evidence>
<dbReference type="PANTHER" id="PTHR10125">
    <property type="entry name" value="P2X PURINOCEPTOR"/>
    <property type="match status" value="1"/>
</dbReference>
<feature type="disulfide bond" evidence="11">
    <location>
        <begin position="144"/>
        <end position="173"/>
    </location>
</feature>
<dbReference type="GO" id="GO:0005886">
    <property type="term" value="C:plasma membrane"/>
    <property type="evidence" value="ECO:0007669"/>
    <property type="project" value="InterPro"/>
</dbReference>
<dbReference type="Gene3D" id="1.10.287.940">
    <property type="entry name" value="atp-gated p2x4 ion channel"/>
    <property type="match status" value="1"/>
</dbReference>
<dbReference type="GO" id="GO:0070588">
    <property type="term" value="P:calcium ion transmembrane transport"/>
    <property type="evidence" value="ECO:0007669"/>
    <property type="project" value="TreeGrafter"/>
</dbReference>
<evidence type="ECO:0000256" key="8">
    <source>
        <dbReference type="ARBA" id="ARBA00023286"/>
    </source>
</evidence>
<feature type="binding site" evidence="10">
    <location>
        <begin position="309"/>
        <end position="311"/>
    </location>
    <ligand>
        <name>ATP</name>
        <dbReference type="ChEBI" id="CHEBI:30616"/>
        <note>ligand shared between two neighboring subunits of the homotrimer</note>
    </ligand>
</feature>
<organism evidence="13 14">
    <name type="scientific">Araneus ventricosus</name>
    <name type="common">Orbweaver spider</name>
    <name type="synonym">Epeira ventricosa</name>
    <dbReference type="NCBI Taxonomy" id="182803"/>
    <lineage>
        <taxon>Eukaryota</taxon>
        <taxon>Metazoa</taxon>
        <taxon>Ecdysozoa</taxon>
        <taxon>Arthropoda</taxon>
        <taxon>Chelicerata</taxon>
        <taxon>Arachnida</taxon>
        <taxon>Araneae</taxon>
        <taxon>Araneomorphae</taxon>
        <taxon>Entelegynae</taxon>
        <taxon>Araneoidea</taxon>
        <taxon>Araneidae</taxon>
        <taxon>Araneus</taxon>
    </lineage>
</organism>
<dbReference type="Gene3D" id="2.60.490.10">
    <property type="entry name" value="atp-gated p2x4 ion channel domain"/>
    <property type="match status" value="1"/>
</dbReference>
<keyword evidence="8" id="KW-1071">Ligand-gated ion channel</keyword>
<evidence type="ECO:0000256" key="3">
    <source>
        <dbReference type="ARBA" id="ARBA00022448"/>
    </source>
</evidence>
<keyword evidence="6" id="KW-0406">Ion transport</keyword>
<dbReference type="GO" id="GO:0098794">
    <property type="term" value="C:postsynapse"/>
    <property type="evidence" value="ECO:0007669"/>
    <property type="project" value="GOC"/>
</dbReference>
<keyword evidence="14" id="KW-1185">Reference proteome</keyword>
<evidence type="ECO:0000313" key="13">
    <source>
        <dbReference type="EMBL" id="GBM12725.1"/>
    </source>
</evidence>
<feature type="transmembrane region" description="Helical" evidence="12">
    <location>
        <begin position="351"/>
        <end position="373"/>
    </location>
</feature>
<evidence type="ECO:0000256" key="4">
    <source>
        <dbReference type="ARBA" id="ARBA00022692"/>
    </source>
</evidence>
<comment type="similarity">
    <text evidence="2">Belongs to the P2X receptor family.</text>
</comment>
<dbReference type="GO" id="GO:0012505">
    <property type="term" value="C:endomembrane system"/>
    <property type="evidence" value="ECO:0007669"/>
    <property type="project" value="UniProtKB-SubCell"/>
</dbReference>
<protein>
    <submittedName>
        <fullName evidence="13">P2X purinoceptor 4</fullName>
    </submittedName>
</protein>
<dbReference type="PRINTS" id="PR01307">
    <property type="entry name" value="P2XRECEPTOR"/>
</dbReference>
<evidence type="ECO:0000256" key="10">
    <source>
        <dbReference type="PIRSR" id="PIRSR005713-1"/>
    </source>
</evidence>
<keyword evidence="5 12" id="KW-1133">Transmembrane helix</keyword>
<dbReference type="PIRSF" id="PIRSF005713">
    <property type="entry name" value="P2X_purinoceptor"/>
    <property type="match status" value="1"/>
</dbReference>
<keyword evidence="10" id="KW-0067">ATP-binding</keyword>
<evidence type="ECO:0000256" key="5">
    <source>
        <dbReference type="ARBA" id="ARBA00022989"/>
    </source>
</evidence>
<keyword evidence="9" id="KW-0407">Ion channel</keyword>
<feature type="binding site" evidence="10">
    <location>
        <position position="325"/>
    </location>
    <ligand>
        <name>ATP</name>
        <dbReference type="ChEBI" id="CHEBI:30616"/>
        <note>ligand shared between two neighboring subunits of the homotrimer</note>
    </ligand>
</feature>
<feature type="binding site" evidence="10">
    <location>
        <begin position="66"/>
        <end position="68"/>
    </location>
    <ligand>
        <name>ATP</name>
        <dbReference type="ChEBI" id="CHEBI:30616"/>
        <note>ligand shared between two neighboring subunits of the homotrimer</note>
    </ligand>
</feature>
<dbReference type="InterPro" id="IPR001429">
    <property type="entry name" value="P2X_purnocptor"/>
</dbReference>
<dbReference type="GO" id="GO:0033198">
    <property type="term" value="P:response to ATP"/>
    <property type="evidence" value="ECO:0007669"/>
    <property type="project" value="InterPro"/>
</dbReference>
<keyword evidence="11" id="KW-1015">Disulfide bond</keyword>
<dbReference type="Pfam" id="PF00864">
    <property type="entry name" value="P2X_receptor"/>
    <property type="match status" value="1"/>
</dbReference>
<dbReference type="InterPro" id="IPR027309">
    <property type="entry name" value="P2X_extracellular_dom_sf"/>
</dbReference>
<keyword evidence="3" id="KW-0813">Transport</keyword>
<evidence type="ECO:0000256" key="11">
    <source>
        <dbReference type="PIRSR" id="PIRSR005713-2"/>
    </source>
</evidence>
<keyword evidence="7 12" id="KW-0472">Membrane</keyword>
<feature type="disulfide bond" evidence="11">
    <location>
        <begin position="279"/>
        <end position="288"/>
    </location>
</feature>
<evidence type="ECO:0000256" key="7">
    <source>
        <dbReference type="ARBA" id="ARBA00023136"/>
    </source>
</evidence>
<feature type="binding site" evidence="10">
    <location>
        <position position="202"/>
    </location>
    <ligand>
        <name>ATP</name>
        <dbReference type="ChEBI" id="CHEBI:30616"/>
        <note>ligand shared between two neighboring subunits of the homotrimer</note>
    </ligand>
</feature>